<evidence type="ECO:0000256" key="1">
    <source>
        <dbReference type="SAM" id="MobiDB-lite"/>
    </source>
</evidence>
<feature type="region of interest" description="Disordered" evidence="1">
    <location>
        <begin position="121"/>
        <end position="159"/>
    </location>
</feature>
<protein>
    <submittedName>
        <fullName evidence="2">Uncharacterized protein</fullName>
    </submittedName>
</protein>
<dbReference type="EMBL" id="CASHTH010003473">
    <property type="protein sequence ID" value="CAI8045443.1"/>
    <property type="molecule type" value="Genomic_DNA"/>
</dbReference>
<keyword evidence="3" id="KW-1185">Reference proteome</keyword>
<feature type="region of interest" description="Disordered" evidence="1">
    <location>
        <begin position="1"/>
        <end position="105"/>
    </location>
</feature>
<feature type="compositionally biased region" description="Polar residues" evidence="1">
    <location>
        <begin position="70"/>
        <end position="81"/>
    </location>
</feature>
<dbReference type="AntiFam" id="ANF00034">
    <property type="entry name" value="Antisense to 5.8S rRNA"/>
</dbReference>
<feature type="compositionally biased region" description="Basic and acidic residues" evidence="1">
    <location>
        <begin position="39"/>
        <end position="52"/>
    </location>
</feature>
<gene>
    <name evidence="2" type="ORF">GBAR_LOCUS25137</name>
</gene>
<evidence type="ECO:0000313" key="2">
    <source>
        <dbReference type="EMBL" id="CAI8045443.1"/>
    </source>
</evidence>
<proteinExistence type="predicted"/>
<organism evidence="2 3">
    <name type="scientific">Geodia barretti</name>
    <name type="common">Barrett's horny sponge</name>
    <dbReference type="NCBI Taxonomy" id="519541"/>
    <lineage>
        <taxon>Eukaryota</taxon>
        <taxon>Metazoa</taxon>
        <taxon>Porifera</taxon>
        <taxon>Demospongiae</taxon>
        <taxon>Heteroscleromorpha</taxon>
        <taxon>Tetractinellida</taxon>
        <taxon>Astrophorina</taxon>
        <taxon>Geodiidae</taxon>
        <taxon>Geodia</taxon>
    </lineage>
</organism>
<comment type="caution">
    <text evidence="2">The sequence shown here is derived from an EMBL/GenBank/DDBJ whole genome shotgun (WGS) entry which is preliminary data.</text>
</comment>
<accession>A0AA35X4U4</accession>
<sequence length="159" mass="17343">SEVQVSCTSHRRGTNDSGAGQSRARGNRVPSPGAPQTEGLRRTGDRGSRDRPPVSGTGETRAVFRRDFSTPGSSARPTTSCGERAQRTGRPWNGRSDRRAAGLTDGAICVQRLDDSLNSAIHTRYRSSRRSSSMHEPRGPPLKVVLSNLRPRRADKRHS</sequence>
<dbReference type="PANTHER" id="PTHR33205:SF1">
    <property type="entry name" value="TRANSMEMBRANE PROTEIN"/>
    <property type="match status" value="1"/>
</dbReference>
<reference evidence="2" key="1">
    <citation type="submission" date="2023-03" db="EMBL/GenBank/DDBJ databases">
        <authorList>
            <person name="Steffen K."/>
            <person name="Cardenas P."/>
        </authorList>
    </citation>
    <scope>NUCLEOTIDE SEQUENCE</scope>
</reference>
<evidence type="ECO:0000313" key="3">
    <source>
        <dbReference type="Proteomes" id="UP001174909"/>
    </source>
</evidence>
<dbReference type="PANTHER" id="PTHR33205">
    <property type="entry name" value="TRANSMEMBRANE PROTEIN"/>
    <property type="match status" value="1"/>
</dbReference>
<dbReference type="Proteomes" id="UP001174909">
    <property type="component" value="Unassembled WGS sequence"/>
</dbReference>
<feature type="non-terminal residue" evidence="2">
    <location>
        <position position="1"/>
    </location>
</feature>
<feature type="compositionally biased region" description="Basic residues" evidence="1">
    <location>
        <begin position="150"/>
        <end position="159"/>
    </location>
</feature>
<name>A0AA35X4U4_GEOBA</name>
<dbReference type="AlphaFoldDB" id="A0AA35X4U4"/>